<reference evidence="2" key="1">
    <citation type="journal article" date="2020" name="Stud. Mycol.">
        <title>101 Dothideomycetes genomes: a test case for predicting lifestyles and emergence of pathogens.</title>
        <authorList>
            <person name="Haridas S."/>
            <person name="Albert R."/>
            <person name="Binder M."/>
            <person name="Bloem J."/>
            <person name="Labutti K."/>
            <person name="Salamov A."/>
            <person name="Andreopoulos B."/>
            <person name="Baker S."/>
            <person name="Barry K."/>
            <person name="Bills G."/>
            <person name="Bluhm B."/>
            <person name="Cannon C."/>
            <person name="Castanera R."/>
            <person name="Culley D."/>
            <person name="Daum C."/>
            <person name="Ezra D."/>
            <person name="Gonzalez J."/>
            <person name="Henrissat B."/>
            <person name="Kuo A."/>
            <person name="Liang C."/>
            <person name="Lipzen A."/>
            <person name="Lutzoni F."/>
            <person name="Magnuson J."/>
            <person name="Mondo S."/>
            <person name="Nolan M."/>
            <person name="Ohm R."/>
            <person name="Pangilinan J."/>
            <person name="Park H.-J."/>
            <person name="Ramirez L."/>
            <person name="Alfaro M."/>
            <person name="Sun H."/>
            <person name="Tritt A."/>
            <person name="Yoshinaga Y."/>
            <person name="Zwiers L.-H."/>
            <person name="Turgeon B."/>
            <person name="Goodwin S."/>
            <person name="Spatafora J."/>
            <person name="Crous P."/>
            <person name="Grigoriev I."/>
        </authorList>
    </citation>
    <scope>NUCLEOTIDE SEQUENCE</scope>
    <source>
        <strain evidence="2">CBS 121167</strain>
    </source>
</reference>
<dbReference type="EMBL" id="ML995476">
    <property type="protein sequence ID" value="KAF2146196.1"/>
    <property type="molecule type" value="Genomic_DNA"/>
</dbReference>
<feature type="transmembrane region" description="Helical" evidence="1">
    <location>
        <begin position="21"/>
        <end position="42"/>
    </location>
</feature>
<dbReference type="SUPFAM" id="SSF53254">
    <property type="entry name" value="Phosphoglycerate mutase-like"/>
    <property type="match status" value="1"/>
</dbReference>
<sequence length="556" mass="61016">MAQEGEIGHEWGAALQPRRNINYVSSTFATAISFGLLLWILGSLTSTENKHPLTWPKIITSEKPSMATSLNSSVEGWHPPNSTWINDLSKAINGTGVHGFVFNGSELPEGTPYGMYNWCNMPHVRAEEYPKASDEYQLEYVEVIHRHHKRTPYAANTFPHETYIWNCNSSSLFYYGSPAAPDGNITAQTYWDVYISASNPLAPTGFNGTCQFPQITGSGLNDAWQHGRDLGSVYGGLLHFLPEIPATDGWGRKVEFRVTNNIITSQVAGMVISGIYPDAAAHSFPLKIQPDSVDSLEPGYTCPAAAALYATYGIGSRDPAWLEHLSASDPLFKTLDRISGIPSAEKDWHQSFDHYYDNLSARLCHQKPLPCNDSLSDATTTSSTCIPQFLANTVFRLGQLEYSRLYRDDPASLAAAVASYGIWLAELAQNLRDAAAGTSDVVYRHNVAHDGSLSRLLAVLQVDVMVWPGMGSEVVFELFSRKAQQDQGRADARAAEDTDVEKGKSFVRVLWGGRVLRSSHPVLGRMDMVALETLLEYFDGLVGVGAERVPGLCGLS</sequence>
<evidence type="ECO:0000313" key="3">
    <source>
        <dbReference type="Proteomes" id="UP000799438"/>
    </source>
</evidence>
<protein>
    <recommendedName>
        <fullName evidence="4">Histidine acid phosphatase</fullName>
    </recommendedName>
</protein>
<dbReference type="InterPro" id="IPR050645">
    <property type="entry name" value="Histidine_acid_phosphatase"/>
</dbReference>
<dbReference type="AlphaFoldDB" id="A0A6A6BQ26"/>
<dbReference type="PANTHER" id="PTHR11567">
    <property type="entry name" value="ACID PHOSPHATASE-RELATED"/>
    <property type="match status" value="1"/>
</dbReference>
<evidence type="ECO:0000313" key="2">
    <source>
        <dbReference type="EMBL" id="KAF2146196.1"/>
    </source>
</evidence>
<accession>A0A6A6BQ26</accession>
<organism evidence="2 3">
    <name type="scientific">Aplosporella prunicola CBS 121167</name>
    <dbReference type="NCBI Taxonomy" id="1176127"/>
    <lineage>
        <taxon>Eukaryota</taxon>
        <taxon>Fungi</taxon>
        <taxon>Dikarya</taxon>
        <taxon>Ascomycota</taxon>
        <taxon>Pezizomycotina</taxon>
        <taxon>Dothideomycetes</taxon>
        <taxon>Dothideomycetes incertae sedis</taxon>
        <taxon>Botryosphaeriales</taxon>
        <taxon>Aplosporellaceae</taxon>
        <taxon>Aplosporella</taxon>
    </lineage>
</organism>
<name>A0A6A6BQ26_9PEZI</name>
<evidence type="ECO:0008006" key="4">
    <source>
        <dbReference type="Google" id="ProtNLM"/>
    </source>
</evidence>
<evidence type="ECO:0000256" key="1">
    <source>
        <dbReference type="SAM" id="Phobius"/>
    </source>
</evidence>
<dbReference type="RefSeq" id="XP_033401905.1">
    <property type="nucleotide sequence ID" value="XM_033545977.1"/>
</dbReference>
<dbReference type="PANTHER" id="PTHR11567:SF195">
    <property type="entry name" value="ACID PHOSPHATASE, PUTATIVE (AFU_ORTHOLOGUE AFUA_3G14570)-RELATED"/>
    <property type="match status" value="1"/>
</dbReference>
<dbReference type="Proteomes" id="UP000799438">
    <property type="component" value="Unassembled WGS sequence"/>
</dbReference>
<dbReference type="Gene3D" id="3.40.50.1240">
    <property type="entry name" value="Phosphoglycerate mutase-like"/>
    <property type="match status" value="1"/>
</dbReference>
<dbReference type="GO" id="GO:0016791">
    <property type="term" value="F:phosphatase activity"/>
    <property type="evidence" value="ECO:0007669"/>
    <property type="project" value="TreeGrafter"/>
</dbReference>
<keyword evidence="3" id="KW-1185">Reference proteome</keyword>
<dbReference type="GeneID" id="54303483"/>
<dbReference type="OrthoDB" id="10262962at2759"/>
<dbReference type="InterPro" id="IPR029033">
    <property type="entry name" value="His_PPase_superfam"/>
</dbReference>
<proteinExistence type="predicted"/>
<gene>
    <name evidence="2" type="ORF">K452DRAFT_355633</name>
</gene>
<keyword evidence="1" id="KW-0812">Transmembrane</keyword>
<keyword evidence="1" id="KW-0472">Membrane</keyword>
<keyword evidence="1" id="KW-1133">Transmembrane helix</keyword>